<organism evidence="1 2">
    <name type="scientific">Ascaris lumbricoides</name>
    <name type="common">Giant roundworm</name>
    <dbReference type="NCBI Taxonomy" id="6252"/>
    <lineage>
        <taxon>Eukaryota</taxon>
        <taxon>Metazoa</taxon>
        <taxon>Ecdysozoa</taxon>
        <taxon>Nematoda</taxon>
        <taxon>Chromadorea</taxon>
        <taxon>Rhabditida</taxon>
        <taxon>Spirurina</taxon>
        <taxon>Ascaridomorpha</taxon>
        <taxon>Ascaridoidea</taxon>
        <taxon>Ascarididae</taxon>
        <taxon>Ascaris</taxon>
    </lineage>
</organism>
<dbReference type="Proteomes" id="UP000036681">
    <property type="component" value="Unplaced"/>
</dbReference>
<dbReference type="AlphaFoldDB" id="A0A0M3IUW3"/>
<name>A0A0M3IUW3_ASCLU</name>
<evidence type="ECO:0000313" key="2">
    <source>
        <dbReference type="WBParaSite" id="ALUE_0002254101-mRNA-1"/>
    </source>
</evidence>
<accession>A0A0M3IUW3</accession>
<reference evidence="2" key="1">
    <citation type="submission" date="2017-02" db="UniProtKB">
        <authorList>
            <consortium name="WormBaseParasite"/>
        </authorList>
    </citation>
    <scope>IDENTIFICATION</scope>
</reference>
<keyword evidence="1" id="KW-1185">Reference proteome</keyword>
<evidence type="ECO:0000313" key="1">
    <source>
        <dbReference type="Proteomes" id="UP000036681"/>
    </source>
</evidence>
<dbReference type="WBParaSite" id="ALUE_0002254101-mRNA-1">
    <property type="protein sequence ID" value="ALUE_0002254101-mRNA-1"/>
    <property type="gene ID" value="ALUE_0002254101"/>
</dbReference>
<sequence>MNVYNEHYLRKEVKKLKSVNKDLATQLERFITNRLLLNRRLNALRLRTLNFICICGCVVT</sequence>
<proteinExistence type="predicted"/>
<protein>
    <submittedName>
        <fullName evidence="2">Transposase</fullName>
    </submittedName>
</protein>